<dbReference type="InterPro" id="IPR033116">
    <property type="entry name" value="TRYPSIN_SER"/>
</dbReference>
<keyword evidence="6" id="KW-1015">Disulfide bond</keyword>
<evidence type="ECO:0000256" key="8">
    <source>
        <dbReference type="SAM" id="Phobius"/>
    </source>
</evidence>
<accession>B4JG97</accession>
<comment type="subcellular location">
    <subcellularLocation>
        <location evidence="1">Membrane</location>
        <topology evidence="1">Single-pass type II membrane protein</topology>
    </subcellularLocation>
</comment>
<dbReference type="Pfam" id="PF00089">
    <property type="entry name" value="Trypsin"/>
    <property type="match status" value="1"/>
</dbReference>
<keyword evidence="8" id="KW-0472">Membrane</keyword>
<dbReference type="EMBL" id="CH916369">
    <property type="protein sequence ID" value="EDV92566.1"/>
    <property type="molecule type" value="Genomic_DNA"/>
</dbReference>
<keyword evidence="3" id="KW-0378">Hydrolase</keyword>
<evidence type="ECO:0000256" key="3">
    <source>
        <dbReference type="ARBA" id="ARBA00022801"/>
    </source>
</evidence>
<proteinExistence type="predicted"/>
<dbReference type="PANTHER" id="PTHR24252">
    <property type="entry name" value="ACROSIN-RELATED"/>
    <property type="match status" value="1"/>
</dbReference>
<dbReference type="PRINTS" id="PR00722">
    <property type="entry name" value="CHYMOTRYPSIN"/>
</dbReference>
<keyword evidence="8" id="KW-0812">Transmembrane</keyword>
<dbReference type="MEROPS" id="S01.225"/>
<evidence type="ECO:0000256" key="4">
    <source>
        <dbReference type="ARBA" id="ARBA00022825"/>
    </source>
</evidence>
<feature type="region of interest" description="Disordered" evidence="7">
    <location>
        <begin position="280"/>
        <end position="444"/>
    </location>
</feature>
<dbReference type="GO" id="GO:0035220">
    <property type="term" value="P:wing disc development"/>
    <property type="evidence" value="ECO:0007669"/>
    <property type="project" value="EnsemblMetazoa"/>
</dbReference>
<dbReference type="PROSITE" id="PS50240">
    <property type="entry name" value="TRYPSIN_DOM"/>
    <property type="match status" value="1"/>
</dbReference>
<dbReference type="InParanoid" id="B4JG97"/>
<evidence type="ECO:0000259" key="9">
    <source>
        <dbReference type="PROSITE" id="PS50240"/>
    </source>
</evidence>
<evidence type="ECO:0000313" key="10">
    <source>
        <dbReference type="EMBL" id="EDV92566.1"/>
    </source>
</evidence>
<dbReference type="Proteomes" id="UP000001070">
    <property type="component" value="Unassembled WGS sequence"/>
</dbReference>
<keyword evidence="5" id="KW-0735">Signal-anchor</keyword>
<evidence type="ECO:0000256" key="1">
    <source>
        <dbReference type="ARBA" id="ARBA00004606"/>
    </source>
</evidence>
<feature type="compositionally biased region" description="Low complexity" evidence="7">
    <location>
        <begin position="356"/>
        <end position="437"/>
    </location>
</feature>
<dbReference type="GO" id="GO:0004252">
    <property type="term" value="F:serine-type endopeptidase activity"/>
    <property type="evidence" value="ECO:0007669"/>
    <property type="project" value="InterPro"/>
</dbReference>
<feature type="region of interest" description="Disordered" evidence="7">
    <location>
        <begin position="65"/>
        <end position="93"/>
    </location>
</feature>
<dbReference type="GO" id="GO:0016020">
    <property type="term" value="C:membrane"/>
    <property type="evidence" value="ECO:0007669"/>
    <property type="project" value="UniProtKB-SubCell"/>
</dbReference>
<dbReference type="OrthoDB" id="414661at2759"/>
<evidence type="ECO:0000256" key="2">
    <source>
        <dbReference type="ARBA" id="ARBA00022670"/>
    </source>
</evidence>
<keyword evidence="2" id="KW-0645">Protease</keyword>
<evidence type="ECO:0000256" key="5">
    <source>
        <dbReference type="ARBA" id="ARBA00022968"/>
    </source>
</evidence>
<dbReference type="SMR" id="B4JG97"/>
<name>B4JG97_DROGR</name>
<dbReference type="PhylomeDB" id="B4JG97"/>
<evidence type="ECO:0000256" key="7">
    <source>
        <dbReference type="SAM" id="MobiDB-lite"/>
    </source>
</evidence>
<keyword evidence="8" id="KW-1133">Transmembrane helix</keyword>
<dbReference type="FunCoup" id="B4JG97">
    <property type="interactions" value="28"/>
</dbReference>
<dbReference type="PANTHER" id="PTHR24252:SF7">
    <property type="entry name" value="HYALIN"/>
    <property type="match status" value="1"/>
</dbReference>
<dbReference type="InterPro" id="IPR001314">
    <property type="entry name" value="Peptidase_S1A"/>
</dbReference>
<dbReference type="PROSITE" id="PS00135">
    <property type="entry name" value="TRYPSIN_SER"/>
    <property type="match status" value="1"/>
</dbReference>
<dbReference type="GO" id="GO:0051017">
    <property type="term" value="P:actin filament bundle assembly"/>
    <property type="evidence" value="ECO:0007669"/>
    <property type="project" value="EnsemblMetazoa"/>
</dbReference>
<dbReference type="FunFam" id="2.40.10.10:FF:000006">
    <property type="entry name" value="Serine proteinase stubble"/>
    <property type="match status" value="1"/>
</dbReference>
<feature type="region of interest" description="Disordered" evidence="7">
    <location>
        <begin position="238"/>
        <end position="265"/>
    </location>
</feature>
<sequence length="742" mass="81046">MKQATLIRLRHRSTASKMWPKQRWLVNRATAAISARSSRHQIVEVLVGLILVNCLASATAALITPPDSSSSNSFDYESTNDDEGRTSQLPSFYRSPHRLDGYYTPVDLQRSHNFKISPKPCSFGRIEGTCMFVWECIKSEGQHVGMCVDSFMFGSCCAHNYTENIVLPHTAFSYTRPTKPLSLRPRPPPQPHKPLISGMTTIERPHGAGTLVIRPSGPVHQGTLSRPHPKPTLLPDLQSASSQATASSNSIWHTSTQQQSLSQSQSLHQQLHWHMTTEPSFITKPRPTGWTKPGIINLPSPMRPSKPPRPTKKPIVYERPPLTPLPTTSSSTPTTMMLSAQTRPKPKPKPKPTPTRPQLSPATSLATSSSSASTITTTTTKGTTTTTTTTRKPTRPYQRPTTAAAGTTTTTSTTTTGGTTAAASTTRPRPSPSSDRPMAQQPTRHPIIQQPATMGIESNEITDSSTHDAGTAMLGHVKTISAARSECGVPMLTRPETRIVGGKSAAFGRWPWQVSVRRTSFFGFSSTHRCGGALINENWIATAGHCVDDLLISQIRIRVGEYDFSHVQEQLPYIERGVAKKVVHPKYNFFTYEYDLALVKLEQPLEFAPHVSPICLPETESLLIGMNATVTGWGRLSEGGTLPSVLQEVSVPIVSNDNCKSMFLRAGRQEFIPDIFLCAGYETGGQDSCQGDSGGPLQAKSQDGRFFLAGIISWGIGCAEANLPGVCTRISKFVPWILEHVR</sequence>
<reference evidence="10 11" key="1">
    <citation type="journal article" date="2007" name="Nature">
        <title>Evolution of genes and genomes on the Drosophila phylogeny.</title>
        <authorList>
            <consortium name="Drosophila 12 Genomes Consortium"/>
            <person name="Clark A.G."/>
            <person name="Eisen M.B."/>
            <person name="Smith D.R."/>
            <person name="Bergman C.M."/>
            <person name="Oliver B."/>
            <person name="Markow T.A."/>
            <person name="Kaufman T.C."/>
            <person name="Kellis M."/>
            <person name="Gelbart W."/>
            <person name="Iyer V.N."/>
            <person name="Pollard D.A."/>
            <person name="Sackton T.B."/>
            <person name="Larracuente A.M."/>
            <person name="Singh N.D."/>
            <person name="Abad J.P."/>
            <person name="Abt D.N."/>
            <person name="Adryan B."/>
            <person name="Aguade M."/>
            <person name="Akashi H."/>
            <person name="Anderson W.W."/>
            <person name="Aquadro C.F."/>
            <person name="Ardell D.H."/>
            <person name="Arguello R."/>
            <person name="Artieri C.G."/>
            <person name="Barbash D.A."/>
            <person name="Barker D."/>
            <person name="Barsanti P."/>
            <person name="Batterham P."/>
            <person name="Batzoglou S."/>
            <person name="Begun D."/>
            <person name="Bhutkar A."/>
            <person name="Blanco E."/>
            <person name="Bosak S.A."/>
            <person name="Bradley R.K."/>
            <person name="Brand A.D."/>
            <person name="Brent M.R."/>
            <person name="Brooks A.N."/>
            <person name="Brown R.H."/>
            <person name="Butlin R.K."/>
            <person name="Caggese C."/>
            <person name="Calvi B.R."/>
            <person name="Bernardo de Carvalho A."/>
            <person name="Caspi A."/>
            <person name="Castrezana S."/>
            <person name="Celniker S.E."/>
            <person name="Chang J.L."/>
            <person name="Chapple C."/>
            <person name="Chatterji S."/>
            <person name="Chinwalla A."/>
            <person name="Civetta A."/>
            <person name="Clifton S.W."/>
            <person name="Comeron J.M."/>
            <person name="Costello J.C."/>
            <person name="Coyne J.A."/>
            <person name="Daub J."/>
            <person name="David R.G."/>
            <person name="Delcher A.L."/>
            <person name="Delehaunty K."/>
            <person name="Do C.B."/>
            <person name="Ebling H."/>
            <person name="Edwards K."/>
            <person name="Eickbush T."/>
            <person name="Evans J.D."/>
            <person name="Filipski A."/>
            <person name="Findeiss S."/>
            <person name="Freyhult E."/>
            <person name="Fulton L."/>
            <person name="Fulton R."/>
            <person name="Garcia A.C."/>
            <person name="Gardiner A."/>
            <person name="Garfield D.A."/>
            <person name="Garvin B.E."/>
            <person name="Gibson G."/>
            <person name="Gilbert D."/>
            <person name="Gnerre S."/>
            <person name="Godfrey J."/>
            <person name="Good R."/>
            <person name="Gotea V."/>
            <person name="Gravely B."/>
            <person name="Greenberg A.J."/>
            <person name="Griffiths-Jones S."/>
            <person name="Gross S."/>
            <person name="Guigo R."/>
            <person name="Gustafson E.A."/>
            <person name="Haerty W."/>
            <person name="Hahn M.W."/>
            <person name="Halligan D.L."/>
            <person name="Halpern A.L."/>
            <person name="Halter G.M."/>
            <person name="Han M.V."/>
            <person name="Heger A."/>
            <person name="Hillier L."/>
            <person name="Hinrichs A.S."/>
            <person name="Holmes I."/>
            <person name="Hoskins R.A."/>
            <person name="Hubisz M.J."/>
            <person name="Hultmark D."/>
            <person name="Huntley M.A."/>
            <person name="Jaffe D.B."/>
            <person name="Jagadeeshan S."/>
            <person name="Jeck W.R."/>
            <person name="Johnson J."/>
            <person name="Jones C.D."/>
            <person name="Jordan W.C."/>
            <person name="Karpen G.H."/>
            <person name="Kataoka E."/>
            <person name="Keightley P.D."/>
            <person name="Kheradpour P."/>
            <person name="Kirkness E.F."/>
            <person name="Koerich L.B."/>
            <person name="Kristiansen K."/>
            <person name="Kudrna D."/>
            <person name="Kulathinal R.J."/>
            <person name="Kumar S."/>
            <person name="Kwok R."/>
            <person name="Lander E."/>
            <person name="Langley C.H."/>
            <person name="Lapoint R."/>
            <person name="Lazzaro B.P."/>
            <person name="Lee S.J."/>
            <person name="Levesque L."/>
            <person name="Li R."/>
            <person name="Lin C.F."/>
            <person name="Lin M.F."/>
            <person name="Lindblad-Toh K."/>
            <person name="Llopart A."/>
            <person name="Long M."/>
            <person name="Low L."/>
            <person name="Lozovsky E."/>
            <person name="Lu J."/>
            <person name="Luo M."/>
            <person name="Machado C.A."/>
            <person name="Makalowski W."/>
            <person name="Marzo M."/>
            <person name="Matsuda M."/>
            <person name="Matzkin L."/>
            <person name="McAllister B."/>
            <person name="McBride C.S."/>
            <person name="McKernan B."/>
            <person name="McKernan K."/>
            <person name="Mendez-Lago M."/>
            <person name="Minx P."/>
            <person name="Mollenhauer M.U."/>
            <person name="Montooth K."/>
            <person name="Mount S.M."/>
            <person name="Mu X."/>
            <person name="Myers E."/>
            <person name="Negre B."/>
            <person name="Newfeld S."/>
            <person name="Nielsen R."/>
            <person name="Noor M.A."/>
            <person name="O'Grady P."/>
            <person name="Pachter L."/>
            <person name="Papaceit M."/>
            <person name="Parisi M.J."/>
            <person name="Parisi M."/>
            <person name="Parts L."/>
            <person name="Pedersen J.S."/>
            <person name="Pesole G."/>
            <person name="Phillippy A.M."/>
            <person name="Ponting C.P."/>
            <person name="Pop M."/>
            <person name="Porcelli D."/>
            <person name="Powell J.R."/>
            <person name="Prohaska S."/>
            <person name="Pruitt K."/>
            <person name="Puig M."/>
            <person name="Quesneville H."/>
            <person name="Ram K.R."/>
            <person name="Rand D."/>
            <person name="Rasmussen M.D."/>
            <person name="Reed L.K."/>
            <person name="Reenan R."/>
            <person name="Reily A."/>
            <person name="Remington K.A."/>
            <person name="Rieger T.T."/>
            <person name="Ritchie M.G."/>
            <person name="Robin C."/>
            <person name="Rogers Y.H."/>
            <person name="Rohde C."/>
            <person name="Rozas J."/>
            <person name="Rubenfield M.J."/>
            <person name="Ruiz A."/>
            <person name="Russo S."/>
            <person name="Salzberg S.L."/>
            <person name="Sanchez-Gracia A."/>
            <person name="Saranga D.J."/>
            <person name="Sato H."/>
            <person name="Schaeffer S.W."/>
            <person name="Schatz M.C."/>
            <person name="Schlenke T."/>
            <person name="Schwartz R."/>
            <person name="Segarra C."/>
            <person name="Singh R.S."/>
            <person name="Sirot L."/>
            <person name="Sirota M."/>
            <person name="Sisneros N.B."/>
            <person name="Smith C.D."/>
            <person name="Smith T.F."/>
            <person name="Spieth J."/>
            <person name="Stage D.E."/>
            <person name="Stark A."/>
            <person name="Stephan W."/>
            <person name="Strausberg R.L."/>
            <person name="Strempel S."/>
            <person name="Sturgill D."/>
            <person name="Sutton G."/>
            <person name="Sutton G.G."/>
            <person name="Tao W."/>
            <person name="Teichmann S."/>
            <person name="Tobari Y.N."/>
            <person name="Tomimura Y."/>
            <person name="Tsolas J.M."/>
            <person name="Valente V.L."/>
            <person name="Venter E."/>
            <person name="Venter J.C."/>
            <person name="Vicario S."/>
            <person name="Vieira F.G."/>
            <person name="Vilella A.J."/>
            <person name="Villasante A."/>
            <person name="Walenz B."/>
            <person name="Wang J."/>
            <person name="Wasserman M."/>
            <person name="Watts T."/>
            <person name="Wilson D."/>
            <person name="Wilson R.K."/>
            <person name="Wing R.A."/>
            <person name="Wolfner M.F."/>
            <person name="Wong A."/>
            <person name="Wong G.K."/>
            <person name="Wu C.I."/>
            <person name="Wu G."/>
            <person name="Yamamoto D."/>
            <person name="Yang H.P."/>
            <person name="Yang S.P."/>
            <person name="Yorke J.A."/>
            <person name="Yoshida K."/>
            <person name="Zdobnov E."/>
            <person name="Zhang P."/>
            <person name="Zhang Y."/>
            <person name="Zimin A.V."/>
            <person name="Baldwin J."/>
            <person name="Abdouelleil A."/>
            <person name="Abdulkadir J."/>
            <person name="Abebe A."/>
            <person name="Abera B."/>
            <person name="Abreu J."/>
            <person name="Acer S.C."/>
            <person name="Aftuck L."/>
            <person name="Alexander A."/>
            <person name="An P."/>
            <person name="Anderson E."/>
            <person name="Anderson S."/>
            <person name="Arachi H."/>
            <person name="Azer M."/>
            <person name="Bachantsang P."/>
            <person name="Barry A."/>
            <person name="Bayul T."/>
            <person name="Berlin A."/>
            <person name="Bessette D."/>
            <person name="Bloom T."/>
            <person name="Blye J."/>
            <person name="Boguslavskiy L."/>
            <person name="Bonnet C."/>
            <person name="Boukhgalter B."/>
            <person name="Bourzgui I."/>
            <person name="Brown A."/>
            <person name="Cahill P."/>
            <person name="Channer S."/>
            <person name="Cheshatsang Y."/>
            <person name="Chuda L."/>
            <person name="Citroen M."/>
            <person name="Collymore A."/>
            <person name="Cooke P."/>
            <person name="Costello M."/>
            <person name="D'Aco K."/>
            <person name="Daza R."/>
            <person name="De Haan G."/>
            <person name="DeGray S."/>
            <person name="DeMaso C."/>
            <person name="Dhargay N."/>
            <person name="Dooley K."/>
            <person name="Dooley E."/>
            <person name="Doricent M."/>
            <person name="Dorje P."/>
            <person name="Dorjee K."/>
            <person name="Dupes A."/>
            <person name="Elong R."/>
            <person name="Falk J."/>
            <person name="Farina A."/>
            <person name="Faro S."/>
            <person name="Ferguson D."/>
            <person name="Fisher S."/>
            <person name="Foley C.D."/>
            <person name="Franke A."/>
            <person name="Friedrich D."/>
            <person name="Gadbois L."/>
            <person name="Gearin G."/>
            <person name="Gearin C.R."/>
            <person name="Giannoukos G."/>
            <person name="Goode T."/>
            <person name="Graham J."/>
            <person name="Grandbois E."/>
            <person name="Grewal S."/>
            <person name="Gyaltsen K."/>
            <person name="Hafez N."/>
            <person name="Hagos B."/>
            <person name="Hall J."/>
            <person name="Henson C."/>
            <person name="Hollinger A."/>
            <person name="Honan T."/>
            <person name="Huard M.D."/>
            <person name="Hughes L."/>
            <person name="Hurhula B."/>
            <person name="Husby M.E."/>
            <person name="Kamat A."/>
            <person name="Kanga B."/>
            <person name="Kashin S."/>
            <person name="Khazanovich D."/>
            <person name="Kisner P."/>
            <person name="Lance K."/>
            <person name="Lara M."/>
            <person name="Lee W."/>
            <person name="Lennon N."/>
            <person name="Letendre F."/>
            <person name="LeVine R."/>
            <person name="Lipovsky A."/>
            <person name="Liu X."/>
            <person name="Liu J."/>
            <person name="Liu S."/>
            <person name="Lokyitsang T."/>
            <person name="Lokyitsang Y."/>
            <person name="Lubonja R."/>
            <person name="Lui A."/>
            <person name="MacDonald P."/>
            <person name="Magnisalis V."/>
            <person name="Maru K."/>
            <person name="Matthews C."/>
            <person name="McCusker W."/>
            <person name="McDonough S."/>
            <person name="Mehta T."/>
            <person name="Meldrim J."/>
            <person name="Meneus L."/>
            <person name="Mihai O."/>
            <person name="Mihalev A."/>
            <person name="Mihova T."/>
            <person name="Mittelman R."/>
            <person name="Mlenga V."/>
            <person name="Montmayeur A."/>
            <person name="Mulrain L."/>
            <person name="Navidi A."/>
            <person name="Naylor J."/>
            <person name="Negash T."/>
            <person name="Nguyen T."/>
            <person name="Nguyen N."/>
            <person name="Nicol R."/>
            <person name="Norbu C."/>
            <person name="Norbu N."/>
            <person name="Novod N."/>
            <person name="O'Neill B."/>
            <person name="Osman S."/>
            <person name="Markiewicz E."/>
            <person name="Oyono O.L."/>
            <person name="Patti C."/>
            <person name="Phunkhang P."/>
            <person name="Pierre F."/>
            <person name="Priest M."/>
            <person name="Raghuraman S."/>
            <person name="Rege F."/>
            <person name="Reyes R."/>
            <person name="Rise C."/>
            <person name="Rogov P."/>
            <person name="Ross K."/>
            <person name="Ryan E."/>
            <person name="Settipalli S."/>
            <person name="Shea T."/>
            <person name="Sherpa N."/>
            <person name="Shi L."/>
            <person name="Shih D."/>
            <person name="Sparrow T."/>
            <person name="Spaulding J."/>
            <person name="Stalker J."/>
            <person name="Stange-Thomann N."/>
            <person name="Stavropoulos S."/>
            <person name="Stone C."/>
            <person name="Strader C."/>
            <person name="Tesfaye S."/>
            <person name="Thomson T."/>
            <person name="Thoulutsang Y."/>
            <person name="Thoulutsang D."/>
            <person name="Topham K."/>
            <person name="Topping I."/>
            <person name="Tsamla T."/>
            <person name="Vassiliev H."/>
            <person name="Vo A."/>
            <person name="Wangchuk T."/>
            <person name="Wangdi T."/>
            <person name="Weiand M."/>
            <person name="Wilkinson J."/>
            <person name="Wilson A."/>
            <person name="Yadav S."/>
            <person name="Young G."/>
            <person name="Yu Q."/>
            <person name="Zembek L."/>
            <person name="Zhong D."/>
            <person name="Zimmer A."/>
            <person name="Zwirko Z."/>
            <person name="Jaffe D.B."/>
            <person name="Alvarez P."/>
            <person name="Brockman W."/>
            <person name="Butler J."/>
            <person name="Chin C."/>
            <person name="Gnerre S."/>
            <person name="Grabherr M."/>
            <person name="Kleber M."/>
            <person name="Mauceli E."/>
            <person name="MacCallum I."/>
        </authorList>
    </citation>
    <scope>NUCLEOTIDE SEQUENCE [LARGE SCALE GENOMIC DNA]</scope>
    <source>
        <strain evidence="11">Tucson 15287-2541.00</strain>
    </source>
</reference>
<organism evidence="11">
    <name type="scientific">Drosophila grimshawi</name>
    <name type="common">Hawaiian fruit fly</name>
    <name type="synonym">Idiomyia grimshawi</name>
    <dbReference type="NCBI Taxonomy" id="7222"/>
    <lineage>
        <taxon>Eukaryota</taxon>
        <taxon>Metazoa</taxon>
        <taxon>Ecdysozoa</taxon>
        <taxon>Arthropoda</taxon>
        <taxon>Hexapoda</taxon>
        <taxon>Insecta</taxon>
        <taxon>Pterygota</taxon>
        <taxon>Neoptera</taxon>
        <taxon>Endopterygota</taxon>
        <taxon>Diptera</taxon>
        <taxon>Brachycera</taxon>
        <taxon>Muscomorpha</taxon>
        <taxon>Ephydroidea</taxon>
        <taxon>Drosophilidae</taxon>
        <taxon>Drosophila</taxon>
        <taxon>Hawaiian Drosophila</taxon>
    </lineage>
</organism>
<keyword evidence="4" id="KW-0720">Serine protease</keyword>
<dbReference type="SMART" id="SM00020">
    <property type="entry name" value="Tryp_SPc"/>
    <property type="match status" value="1"/>
</dbReference>
<dbReference type="InterPro" id="IPR009003">
    <property type="entry name" value="Peptidase_S1_PA"/>
</dbReference>
<feature type="compositionally biased region" description="Low complexity" evidence="7">
    <location>
        <begin position="325"/>
        <end position="343"/>
    </location>
</feature>
<dbReference type="OMA" id="VWEKNTH"/>
<dbReference type="InterPro" id="IPR043504">
    <property type="entry name" value="Peptidase_S1_PA_chymotrypsin"/>
</dbReference>
<dbReference type="SUPFAM" id="SSF50494">
    <property type="entry name" value="Trypsin-like serine proteases"/>
    <property type="match status" value="1"/>
</dbReference>
<evidence type="ECO:0000313" key="11">
    <source>
        <dbReference type="Proteomes" id="UP000001070"/>
    </source>
</evidence>
<keyword evidence="11" id="KW-1185">Reference proteome</keyword>
<dbReference type="CDD" id="cd00190">
    <property type="entry name" value="Tryp_SPc"/>
    <property type="match status" value="1"/>
</dbReference>
<dbReference type="eggNOG" id="KOG3627">
    <property type="taxonomic scope" value="Eukaryota"/>
</dbReference>
<dbReference type="HOGENOM" id="CLU_006842_17_0_1"/>
<feature type="transmembrane region" description="Helical" evidence="8">
    <location>
        <begin position="42"/>
        <end position="63"/>
    </location>
</feature>
<dbReference type="AlphaFoldDB" id="B4JG97"/>
<gene>
    <name evidence="10" type="primary">Dgri\GH18766</name>
    <name evidence="10" type="ORF">Dgri_GH18766</name>
</gene>
<evidence type="ECO:0000256" key="6">
    <source>
        <dbReference type="ARBA" id="ARBA00023157"/>
    </source>
</evidence>
<dbReference type="InterPro" id="IPR001254">
    <property type="entry name" value="Trypsin_dom"/>
</dbReference>
<dbReference type="Gene3D" id="2.40.10.10">
    <property type="entry name" value="Trypsin-like serine proteases"/>
    <property type="match status" value="1"/>
</dbReference>
<dbReference type="GO" id="GO:0006508">
    <property type="term" value="P:proteolysis"/>
    <property type="evidence" value="ECO:0007669"/>
    <property type="project" value="UniProtKB-KW"/>
</dbReference>
<feature type="domain" description="Peptidase S1" evidence="9">
    <location>
        <begin position="499"/>
        <end position="742"/>
    </location>
</feature>
<protein>
    <submittedName>
        <fullName evidence="10">GH18766</fullName>
    </submittedName>
</protein>